<name>A0A9W4SJJ3_9GLOM</name>
<evidence type="ECO:0000313" key="6">
    <source>
        <dbReference type="Proteomes" id="UP001153678"/>
    </source>
</evidence>
<dbReference type="OrthoDB" id="2351813at2759"/>
<comment type="caution">
    <text evidence="5">The sequence shown here is derived from an EMBL/GenBank/DDBJ whole genome shotgun (WGS) entry which is preliminary data.</text>
</comment>
<dbReference type="GO" id="GO:0005576">
    <property type="term" value="C:extracellular region"/>
    <property type="evidence" value="ECO:0007669"/>
    <property type="project" value="UniProtKB-SubCell"/>
</dbReference>
<organism evidence="5 6">
    <name type="scientific">Funneliformis geosporum</name>
    <dbReference type="NCBI Taxonomy" id="1117311"/>
    <lineage>
        <taxon>Eukaryota</taxon>
        <taxon>Fungi</taxon>
        <taxon>Fungi incertae sedis</taxon>
        <taxon>Mucoromycota</taxon>
        <taxon>Glomeromycotina</taxon>
        <taxon>Glomeromycetes</taxon>
        <taxon>Glomerales</taxon>
        <taxon>Glomeraceae</taxon>
        <taxon>Funneliformis</taxon>
    </lineage>
</organism>
<dbReference type="GO" id="GO:0043657">
    <property type="term" value="C:host cell"/>
    <property type="evidence" value="ECO:0007669"/>
    <property type="project" value="UniProtKB-SubCell"/>
</dbReference>
<dbReference type="EMBL" id="CAMKVN010000871">
    <property type="protein sequence ID" value="CAI2171857.1"/>
    <property type="molecule type" value="Genomic_DNA"/>
</dbReference>
<dbReference type="AlphaFoldDB" id="A0A9W4SJJ3"/>
<protein>
    <submittedName>
        <fullName evidence="5">4970_t:CDS:1</fullName>
    </submittedName>
</protein>
<keyword evidence="3" id="KW-0964">Secreted</keyword>
<proteinExistence type="predicted"/>
<evidence type="ECO:0000256" key="1">
    <source>
        <dbReference type="ARBA" id="ARBA00004340"/>
    </source>
</evidence>
<evidence type="ECO:0000256" key="3">
    <source>
        <dbReference type="ARBA" id="ARBA00022525"/>
    </source>
</evidence>
<dbReference type="Pfam" id="PF20147">
    <property type="entry name" value="Crinkler"/>
    <property type="match status" value="1"/>
</dbReference>
<feature type="domain" description="Crinkler effector protein N-terminal" evidence="4">
    <location>
        <begin position="6"/>
        <end position="104"/>
    </location>
</feature>
<evidence type="ECO:0000259" key="4">
    <source>
        <dbReference type="Pfam" id="PF20147"/>
    </source>
</evidence>
<keyword evidence="6" id="KW-1185">Reference proteome</keyword>
<evidence type="ECO:0000256" key="2">
    <source>
        <dbReference type="ARBA" id="ARBA00004613"/>
    </source>
</evidence>
<gene>
    <name evidence="5" type="ORF">FWILDA_LOCUS5288</name>
</gene>
<evidence type="ECO:0000313" key="5">
    <source>
        <dbReference type="EMBL" id="CAI2171857.1"/>
    </source>
</evidence>
<dbReference type="Proteomes" id="UP001153678">
    <property type="component" value="Unassembled WGS sequence"/>
</dbReference>
<dbReference type="InterPro" id="IPR045379">
    <property type="entry name" value="Crinkler_N"/>
</dbReference>
<comment type="subcellular location">
    <subcellularLocation>
        <location evidence="1">Host cell</location>
    </subcellularLocation>
    <subcellularLocation>
        <location evidence="2">Secreted</location>
    </subcellularLocation>
</comment>
<sequence>MSTDTIELFCLVQGNTVAQAFPLKIDQNESIGQLKEVIKVKKTPEFNFFAADRLSLWKVQIRGDSDEELNKLKLRKEDQLLSTRTISSYFTEKPLEGYIYIIIKPPTPHIKFDFVRKVGLLNEGDSVEYLEKNLYYEATLHGGYLCNGYEKYHTFTEFIRAAKKLKRSEQVFSYYFYNLKINGMAYSEVCDKISKLIYTEDDDTTFEEFMELPITNTIETVPWNDSLESRLCQLYARDNIVDIFWGQNLKEDDAIWRIYVVTRNLLRQCEKIEKIGNQVINFIAVEEGFVGAVIPPQNPHDPLPTWKKTPKKLQKAFDEALDNELGLSFRKVHYNLVGMSTGYKRTQGKFTEVPAIILYVRQKGILRRGCVKFPDEICGYPTDIVEACVATPYGFGASACQSYQENVMLGSSIGIIESQGTSGTLSAVVYDKISRQIGILSCEHVCRFSNSSTGKGVIIYQPSHKDLDNLKESFVEMARVNKTYIKISEEMCNKIEEDKKISALACYERGIRDNFFSKIHEKYFGIDAAFCISSNINRKLCPNKFSISPEDFKKEQLSEDTCLNDFYEFEEFDDVFDIDVFKVGKATGLTFGKLVPIYSAVSIDLRNNNIEYAKKQGEIHPYSNDVDKGIFIGYMKTPLVEKINVMRQQCYPTVWFDRQLIFEFKPGDFVPGDSGASVVNKEGKALGILHAAWITENSSYAIASPYFAVFEALDVVKHV</sequence>
<reference evidence="5" key="1">
    <citation type="submission" date="2022-08" db="EMBL/GenBank/DDBJ databases">
        <authorList>
            <person name="Kallberg Y."/>
            <person name="Tangrot J."/>
            <person name="Rosling A."/>
        </authorList>
    </citation>
    <scope>NUCLEOTIDE SEQUENCE</scope>
    <source>
        <strain evidence="5">Wild A</strain>
    </source>
</reference>
<accession>A0A9W4SJJ3</accession>